<keyword evidence="3" id="KW-1185">Reference proteome</keyword>
<dbReference type="InterPro" id="IPR037401">
    <property type="entry name" value="SnoaL-like"/>
</dbReference>
<dbReference type="RefSeq" id="WP_184171644.1">
    <property type="nucleotide sequence ID" value="NZ_JACHGF010000001.1"/>
</dbReference>
<keyword evidence="2" id="KW-0413">Isomerase</keyword>
<name>A0A840TMU6_9BACT</name>
<protein>
    <submittedName>
        <fullName evidence="2">Steroid delta-isomerase-like uncharacterized protein</fullName>
    </submittedName>
</protein>
<feature type="domain" description="SnoaL-like" evidence="1">
    <location>
        <begin position="7"/>
        <end position="118"/>
    </location>
</feature>
<organism evidence="2 3">
    <name type="scientific">Rhabdobacter roseus</name>
    <dbReference type="NCBI Taxonomy" id="1655419"/>
    <lineage>
        <taxon>Bacteria</taxon>
        <taxon>Pseudomonadati</taxon>
        <taxon>Bacteroidota</taxon>
        <taxon>Cytophagia</taxon>
        <taxon>Cytophagales</taxon>
        <taxon>Cytophagaceae</taxon>
        <taxon>Rhabdobacter</taxon>
    </lineage>
</organism>
<sequence length="133" mass="15446">MTPLDIVKQYYAYFNQQNWQGMLSLVHPEVRHEPNQGEARIGLDKFREFLQLMDESYEETLTEQVFFTASDESPRIATEFVVNGIYKKGEEGFPEACNQPYVLPAAAFLEVRDGKISRVTTYYNLPLWIKLVS</sequence>
<dbReference type="Pfam" id="PF12680">
    <property type="entry name" value="SnoaL_2"/>
    <property type="match status" value="1"/>
</dbReference>
<accession>A0A840TMU6</accession>
<evidence type="ECO:0000313" key="3">
    <source>
        <dbReference type="Proteomes" id="UP000557307"/>
    </source>
</evidence>
<evidence type="ECO:0000259" key="1">
    <source>
        <dbReference type="Pfam" id="PF12680"/>
    </source>
</evidence>
<dbReference type="EMBL" id="JACHGF010000001">
    <property type="protein sequence ID" value="MBB5282862.1"/>
    <property type="molecule type" value="Genomic_DNA"/>
</dbReference>
<gene>
    <name evidence="2" type="ORF">HNQ92_000983</name>
</gene>
<dbReference type="InterPro" id="IPR032710">
    <property type="entry name" value="NTF2-like_dom_sf"/>
</dbReference>
<dbReference type="SUPFAM" id="SSF54427">
    <property type="entry name" value="NTF2-like"/>
    <property type="match status" value="1"/>
</dbReference>
<dbReference type="Gene3D" id="3.10.450.50">
    <property type="match status" value="1"/>
</dbReference>
<evidence type="ECO:0000313" key="2">
    <source>
        <dbReference type="EMBL" id="MBB5282862.1"/>
    </source>
</evidence>
<comment type="caution">
    <text evidence="2">The sequence shown here is derived from an EMBL/GenBank/DDBJ whole genome shotgun (WGS) entry which is preliminary data.</text>
</comment>
<proteinExistence type="predicted"/>
<dbReference type="GO" id="GO:0016853">
    <property type="term" value="F:isomerase activity"/>
    <property type="evidence" value="ECO:0007669"/>
    <property type="project" value="UniProtKB-KW"/>
</dbReference>
<reference evidence="2 3" key="1">
    <citation type="submission" date="2020-08" db="EMBL/GenBank/DDBJ databases">
        <title>Genomic Encyclopedia of Type Strains, Phase IV (KMG-IV): sequencing the most valuable type-strain genomes for metagenomic binning, comparative biology and taxonomic classification.</title>
        <authorList>
            <person name="Goeker M."/>
        </authorList>
    </citation>
    <scope>NUCLEOTIDE SEQUENCE [LARGE SCALE GENOMIC DNA]</scope>
    <source>
        <strain evidence="2 3">DSM 105074</strain>
    </source>
</reference>
<dbReference type="Proteomes" id="UP000557307">
    <property type="component" value="Unassembled WGS sequence"/>
</dbReference>
<dbReference type="AlphaFoldDB" id="A0A840TMU6"/>